<evidence type="ECO:0000313" key="2">
    <source>
        <dbReference type="EMBL" id="AEZ66198.1"/>
    </source>
</evidence>
<keyword evidence="1" id="KW-1133">Transmembrane helix</keyword>
<reference evidence="3" key="1">
    <citation type="submission" date="2011-11" db="EMBL/GenBank/DDBJ databases">
        <title>Escape from toxin-antitoxin mediated abortive infection can occur by recombination within a generalized transducing phage of Pectobacterium atrosepticum.</title>
        <authorList>
            <person name="Blower T.R."/>
            <person name="Evans T.J."/>
            <person name="Przybilski R."/>
            <person name="Fineran P.C."/>
            <person name="Salmond G.P.C."/>
        </authorList>
    </citation>
    <scope>NUCLEOTIDE SEQUENCE [LARGE SCALE GENOMIC DNA]</scope>
</reference>
<keyword evidence="1" id="KW-0812">Transmembrane</keyword>
<reference evidence="2 3" key="2">
    <citation type="journal article" date="2012" name="PLoS Genet.">
        <title>Viral evasion of a bacterial suicide system by RNA-based molecular mimicry enables infectious altruism.</title>
        <authorList>
            <person name="Blower T.R."/>
            <person name="Evans T.J."/>
            <person name="Przybilski R."/>
            <person name="Fineran P.C."/>
            <person name="Salmond G.P."/>
        </authorList>
    </citation>
    <scope>NUCLEOTIDE SEQUENCE [LARGE SCALE GENOMIC DNA]</scope>
</reference>
<keyword evidence="1" id="KW-0472">Membrane</keyword>
<dbReference type="GeneID" id="14515227"/>
<organism evidence="2 3">
    <name type="scientific">Pectobacterium phage phiTE</name>
    <dbReference type="NCBI Taxonomy" id="1116482"/>
    <lineage>
        <taxon>Viruses</taxon>
        <taxon>Duplodnaviria</taxon>
        <taxon>Heunggongvirae</taxon>
        <taxon>Uroviricota</taxon>
        <taxon>Caudoviricetes</taxon>
        <taxon>Vequintavirinae</taxon>
        <taxon>Certrevirus</taxon>
        <taxon>Certrevirus phiTE</taxon>
    </lineage>
</organism>
<sequence length="65" mass="7031">MRFLTALVVNAFIWIGLGKGGVEKLFPQPMASPFANEVPLVMFFGGVLTGLMIVLNLLIHTVGNE</sequence>
<evidence type="ECO:0000313" key="3">
    <source>
        <dbReference type="Proteomes" id="UP000010999"/>
    </source>
</evidence>
<feature type="transmembrane region" description="Helical" evidence="1">
    <location>
        <begin position="42"/>
        <end position="59"/>
    </location>
</feature>
<dbReference type="EMBL" id="JQ015307">
    <property type="protein sequence ID" value="AEZ66198.1"/>
    <property type="molecule type" value="Genomic_DNA"/>
</dbReference>
<dbReference type="RefSeq" id="YP_007392494.1">
    <property type="nucleotide sequence ID" value="NC_020201.1"/>
</dbReference>
<protein>
    <submittedName>
        <fullName evidence="2">Uncharacterized protein</fullName>
    </submittedName>
</protein>
<name>K9L463_9CAUD</name>
<gene>
    <name evidence="2" type="ORF">phiTE_032</name>
</gene>
<dbReference type="Proteomes" id="UP000010999">
    <property type="component" value="Segment"/>
</dbReference>
<dbReference type="KEGG" id="vg:14515227"/>
<proteinExistence type="predicted"/>
<accession>K9L463</accession>
<keyword evidence="3" id="KW-1185">Reference proteome</keyword>
<evidence type="ECO:0000256" key="1">
    <source>
        <dbReference type="SAM" id="Phobius"/>
    </source>
</evidence>